<gene>
    <name evidence="2" type="ORF">GCM10010124_05260</name>
</gene>
<dbReference type="EMBL" id="BMQC01000001">
    <property type="protein sequence ID" value="GGK15469.1"/>
    <property type="molecule type" value="Genomic_DNA"/>
</dbReference>
<feature type="region of interest" description="Disordered" evidence="1">
    <location>
        <begin position="44"/>
        <end position="64"/>
    </location>
</feature>
<dbReference type="InterPro" id="IPR045596">
    <property type="entry name" value="DUF6459"/>
</dbReference>
<proteinExistence type="predicted"/>
<dbReference type="RefSeq" id="WP_189112495.1">
    <property type="nucleotide sequence ID" value="NZ_BMQC01000001.1"/>
</dbReference>
<name>A0A8J3BHN2_9ACTN</name>
<reference evidence="2" key="1">
    <citation type="journal article" date="2014" name="Int. J. Syst. Evol. Microbiol.">
        <title>Complete genome sequence of Corynebacterium casei LMG S-19264T (=DSM 44701T), isolated from a smear-ripened cheese.</title>
        <authorList>
            <consortium name="US DOE Joint Genome Institute (JGI-PGF)"/>
            <person name="Walter F."/>
            <person name="Albersmeier A."/>
            <person name="Kalinowski J."/>
            <person name="Ruckert C."/>
        </authorList>
    </citation>
    <scope>NUCLEOTIDE SEQUENCE</scope>
    <source>
        <strain evidence="2">JCM 3091</strain>
    </source>
</reference>
<dbReference type="Proteomes" id="UP000662200">
    <property type="component" value="Unassembled WGS sequence"/>
</dbReference>
<comment type="caution">
    <text evidence="2">The sequence shown here is derived from an EMBL/GenBank/DDBJ whole genome shotgun (WGS) entry which is preliminary data.</text>
</comment>
<organism evidence="2 3">
    <name type="scientific">Pilimelia terevasa</name>
    <dbReference type="NCBI Taxonomy" id="53372"/>
    <lineage>
        <taxon>Bacteria</taxon>
        <taxon>Bacillati</taxon>
        <taxon>Actinomycetota</taxon>
        <taxon>Actinomycetes</taxon>
        <taxon>Micromonosporales</taxon>
        <taxon>Micromonosporaceae</taxon>
        <taxon>Pilimelia</taxon>
    </lineage>
</organism>
<protein>
    <submittedName>
        <fullName evidence="2">Uncharacterized protein</fullName>
    </submittedName>
</protein>
<reference evidence="2" key="2">
    <citation type="submission" date="2020-09" db="EMBL/GenBank/DDBJ databases">
        <authorList>
            <person name="Sun Q."/>
            <person name="Ohkuma M."/>
        </authorList>
    </citation>
    <scope>NUCLEOTIDE SEQUENCE</scope>
    <source>
        <strain evidence="2">JCM 3091</strain>
    </source>
</reference>
<feature type="region of interest" description="Disordered" evidence="1">
    <location>
        <begin position="156"/>
        <end position="176"/>
    </location>
</feature>
<accession>A0A8J3BHN2</accession>
<evidence type="ECO:0000313" key="2">
    <source>
        <dbReference type="EMBL" id="GGK15469.1"/>
    </source>
</evidence>
<feature type="region of interest" description="Disordered" evidence="1">
    <location>
        <begin position="1"/>
        <end position="27"/>
    </location>
</feature>
<sequence>MTAVHPPVRSGPLIRVLPTPRTEPPYDDECDAPPALPGQLRLPWAPAAPRPRTDLSGTGAAGAADAGVGTAGVGTADVGAADVGTADVGAADVGAADVGAAGARLAAWRFAARYAEILDERRPVGHLGPVACPAALAQLMADALHARAHLRDLAAARRPGGGRAGRRPAGRPAATVTAGRPLVSRPCAGVLDAVVVLRLRSGAARSLAFRLRYDAGAWRASEATLVGATPPRDAATSP</sequence>
<dbReference type="Pfam" id="PF20060">
    <property type="entry name" value="DUF6459"/>
    <property type="match status" value="1"/>
</dbReference>
<evidence type="ECO:0000313" key="3">
    <source>
        <dbReference type="Proteomes" id="UP000662200"/>
    </source>
</evidence>
<keyword evidence="3" id="KW-1185">Reference proteome</keyword>
<evidence type="ECO:0000256" key="1">
    <source>
        <dbReference type="SAM" id="MobiDB-lite"/>
    </source>
</evidence>
<dbReference type="AlphaFoldDB" id="A0A8J3BHN2"/>